<evidence type="ECO:0000256" key="1">
    <source>
        <dbReference type="ARBA" id="ARBA00006440"/>
    </source>
</evidence>
<evidence type="ECO:0000259" key="3">
    <source>
        <dbReference type="Pfam" id="PF15067"/>
    </source>
</evidence>
<dbReference type="InParanoid" id="H2Y2E3"/>
<proteinExistence type="inferred from homology"/>
<dbReference type="InterPro" id="IPR029380">
    <property type="entry name" value="FAM124"/>
</dbReference>
<dbReference type="Ensembl" id="ENSCINT00000030670.1">
    <property type="protein sequence ID" value="ENSCINP00000036078.1"/>
    <property type="gene ID" value="ENSCING00000021116.1"/>
</dbReference>
<evidence type="ECO:0000256" key="2">
    <source>
        <dbReference type="SAM" id="MobiDB-lite"/>
    </source>
</evidence>
<keyword evidence="5" id="KW-1185">Reference proteome</keyword>
<evidence type="ECO:0000313" key="4">
    <source>
        <dbReference type="Ensembl" id="ENSCINP00000036078.1"/>
    </source>
</evidence>
<feature type="region of interest" description="Disordered" evidence="2">
    <location>
        <begin position="1"/>
        <end position="30"/>
    </location>
</feature>
<dbReference type="PANTHER" id="PTHR14715:SF6">
    <property type="entry name" value="FAM124 DOMAIN-CONTAINING PROTEIN"/>
    <property type="match status" value="1"/>
</dbReference>
<dbReference type="AlphaFoldDB" id="H2Y2E3"/>
<dbReference type="Proteomes" id="UP000008144">
    <property type="component" value="Unassembled WGS sequence"/>
</dbReference>
<dbReference type="PANTHER" id="PTHR14715">
    <property type="entry name" value="FAM124 DOMAIN-CONTAINING PROTEIN-RELATED"/>
    <property type="match status" value="1"/>
</dbReference>
<reference evidence="4" key="3">
    <citation type="submission" date="2025-09" db="UniProtKB">
        <authorList>
            <consortium name="Ensembl"/>
        </authorList>
    </citation>
    <scope>IDENTIFICATION</scope>
</reference>
<comment type="similarity">
    <text evidence="1">Belongs to the FAM124 family.</text>
</comment>
<reference evidence="5" key="1">
    <citation type="journal article" date="2002" name="Science">
        <title>The draft genome of Ciona intestinalis: insights into chordate and vertebrate origins.</title>
        <authorList>
            <person name="Dehal P."/>
            <person name="Satou Y."/>
            <person name="Campbell R.K."/>
            <person name="Chapman J."/>
            <person name="Degnan B."/>
            <person name="De Tomaso A."/>
            <person name="Davidson B."/>
            <person name="Di Gregorio A."/>
            <person name="Gelpke M."/>
            <person name="Goodstein D.M."/>
            <person name="Harafuji N."/>
            <person name="Hastings K.E."/>
            <person name="Ho I."/>
            <person name="Hotta K."/>
            <person name="Huang W."/>
            <person name="Kawashima T."/>
            <person name="Lemaire P."/>
            <person name="Martinez D."/>
            <person name="Meinertzhagen I.A."/>
            <person name="Necula S."/>
            <person name="Nonaka M."/>
            <person name="Putnam N."/>
            <person name="Rash S."/>
            <person name="Saiga H."/>
            <person name="Satake M."/>
            <person name="Terry A."/>
            <person name="Yamada L."/>
            <person name="Wang H.G."/>
            <person name="Awazu S."/>
            <person name="Azumi K."/>
            <person name="Boore J."/>
            <person name="Branno M."/>
            <person name="Chin-Bow S."/>
            <person name="DeSantis R."/>
            <person name="Doyle S."/>
            <person name="Francino P."/>
            <person name="Keys D.N."/>
            <person name="Haga S."/>
            <person name="Hayashi H."/>
            <person name="Hino K."/>
            <person name="Imai K.S."/>
            <person name="Inaba K."/>
            <person name="Kano S."/>
            <person name="Kobayashi K."/>
            <person name="Kobayashi M."/>
            <person name="Lee B.I."/>
            <person name="Makabe K.W."/>
            <person name="Manohar C."/>
            <person name="Matassi G."/>
            <person name="Medina M."/>
            <person name="Mochizuki Y."/>
            <person name="Mount S."/>
            <person name="Morishita T."/>
            <person name="Miura S."/>
            <person name="Nakayama A."/>
            <person name="Nishizaka S."/>
            <person name="Nomoto H."/>
            <person name="Ohta F."/>
            <person name="Oishi K."/>
            <person name="Rigoutsos I."/>
            <person name="Sano M."/>
            <person name="Sasaki A."/>
            <person name="Sasakura Y."/>
            <person name="Shoguchi E."/>
            <person name="Shin-i T."/>
            <person name="Spagnuolo A."/>
            <person name="Stainier D."/>
            <person name="Suzuki M.M."/>
            <person name="Tassy O."/>
            <person name="Takatori N."/>
            <person name="Tokuoka M."/>
            <person name="Yagi K."/>
            <person name="Yoshizaki F."/>
            <person name="Wada S."/>
            <person name="Zhang C."/>
            <person name="Hyatt P.D."/>
            <person name="Larimer F."/>
            <person name="Detter C."/>
            <person name="Doggett N."/>
            <person name="Glavina T."/>
            <person name="Hawkins T."/>
            <person name="Richardson P."/>
            <person name="Lucas S."/>
            <person name="Kohara Y."/>
            <person name="Levine M."/>
            <person name="Satoh N."/>
            <person name="Rokhsar D.S."/>
        </authorList>
    </citation>
    <scope>NUCLEOTIDE SEQUENCE [LARGE SCALE GENOMIC DNA]</scope>
</reference>
<dbReference type="GeneTree" id="ENSGT00590000083134"/>
<dbReference type="OMA" id="VILFFMC"/>
<reference evidence="4" key="2">
    <citation type="submission" date="2025-08" db="UniProtKB">
        <authorList>
            <consortium name="Ensembl"/>
        </authorList>
    </citation>
    <scope>IDENTIFICATION</scope>
</reference>
<sequence length="184" mass="20943">MDVTRKKTRCPAVTTRTKHHSSSTESDDFVSLADDSSRITMHVITEQGQSEAVKKSFKNLTERLDPTFDVVCVSESSSQSKMKDKRNASTTPQVPALAVILFFMCDVASEDPVEAAKMKRSDSDNSTDELFKVDTRKRKNAFYEVRRTFSKKPWRFHHKVAVSGKLVCDANVQDYFQYETSNQQ</sequence>
<organism evidence="4 5">
    <name type="scientific">Ciona intestinalis</name>
    <name type="common">Transparent sea squirt</name>
    <name type="synonym">Ascidia intestinalis</name>
    <dbReference type="NCBI Taxonomy" id="7719"/>
    <lineage>
        <taxon>Eukaryota</taxon>
        <taxon>Metazoa</taxon>
        <taxon>Chordata</taxon>
        <taxon>Tunicata</taxon>
        <taxon>Ascidiacea</taxon>
        <taxon>Phlebobranchia</taxon>
        <taxon>Cionidae</taxon>
        <taxon>Ciona</taxon>
    </lineage>
</organism>
<dbReference type="InterPro" id="IPR046365">
    <property type="entry name" value="FAM124_dom"/>
</dbReference>
<name>H2Y2E3_CIOIN</name>
<accession>H2Y2E3</accession>
<feature type="domain" description="FAM124" evidence="3">
    <location>
        <begin position="39"/>
        <end position="110"/>
    </location>
</feature>
<evidence type="ECO:0000313" key="5">
    <source>
        <dbReference type="Proteomes" id="UP000008144"/>
    </source>
</evidence>
<dbReference type="Pfam" id="PF15067">
    <property type="entry name" value="FAM124"/>
    <property type="match status" value="1"/>
</dbReference>
<protein>
    <recommendedName>
        <fullName evidence="3">FAM124 domain-containing protein</fullName>
    </recommendedName>
</protein>
<dbReference type="HOGENOM" id="CLU_1471359_0_0_1"/>